<evidence type="ECO:0000256" key="4">
    <source>
        <dbReference type="ARBA" id="ARBA00023136"/>
    </source>
</evidence>
<dbReference type="InterPro" id="IPR019408">
    <property type="entry name" value="7TM_GPCR_serpentine_rcpt_Srab"/>
</dbReference>
<evidence type="ECO:0000256" key="1">
    <source>
        <dbReference type="ARBA" id="ARBA00004141"/>
    </source>
</evidence>
<dbReference type="InterPro" id="IPR051080">
    <property type="entry name" value="Nematode_rcpt-like_serp_alpha"/>
</dbReference>
<feature type="transmembrane region" description="Helical" evidence="6">
    <location>
        <begin position="48"/>
        <end position="68"/>
    </location>
</feature>
<dbReference type="Pfam" id="PF10292">
    <property type="entry name" value="7TM_GPCR_Srab"/>
    <property type="match status" value="1"/>
</dbReference>
<dbReference type="PANTHER" id="PTHR31357:SF5">
    <property type="entry name" value="SERPENTINE RECEPTOR CLASS ALPHA-1-RELATED"/>
    <property type="match status" value="1"/>
</dbReference>
<comment type="similarity">
    <text evidence="5">Belongs to the nematode receptor-like protein sra family.</text>
</comment>
<dbReference type="Proteomes" id="UP000230423">
    <property type="component" value="Unassembled WGS sequence"/>
</dbReference>
<evidence type="ECO:0000256" key="3">
    <source>
        <dbReference type="ARBA" id="ARBA00022989"/>
    </source>
</evidence>
<accession>A0A2G9UX91</accession>
<dbReference type="GO" id="GO:0004984">
    <property type="term" value="F:olfactory receptor activity"/>
    <property type="evidence" value="ECO:0007669"/>
    <property type="project" value="TreeGrafter"/>
</dbReference>
<feature type="transmembrane region" description="Helical" evidence="6">
    <location>
        <begin position="121"/>
        <end position="141"/>
    </location>
</feature>
<evidence type="ECO:0000256" key="6">
    <source>
        <dbReference type="SAM" id="Phobius"/>
    </source>
</evidence>
<dbReference type="PANTHER" id="PTHR31357">
    <property type="entry name" value="SERPENTINE RECEPTOR CLASS ALPHA-10"/>
    <property type="match status" value="1"/>
</dbReference>
<evidence type="ECO:0000313" key="8">
    <source>
        <dbReference type="Proteomes" id="UP000230423"/>
    </source>
</evidence>
<evidence type="ECO:0000313" key="7">
    <source>
        <dbReference type="EMBL" id="PIO74865.1"/>
    </source>
</evidence>
<feature type="transmembrane region" description="Helical" evidence="6">
    <location>
        <begin position="80"/>
        <end position="101"/>
    </location>
</feature>
<evidence type="ECO:0000256" key="2">
    <source>
        <dbReference type="ARBA" id="ARBA00022692"/>
    </source>
</evidence>
<comment type="subcellular location">
    <subcellularLocation>
        <location evidence="1">Membrane</location>
        <topology evidence="1">Multi-pass membrane protein</topology>
    </subcellularLocation>
</comment>
<name>A0A2G9UX91_TELCI</name>
<keyword evidence="2 6" id="KW-0812">Transmembrane</keyword>
<keyword evidence="8" id="KW-1185">Reference proteome</keyword>
<dbReference type="OrthoDB" id="5813133at2759"/>
<keyword evidence="4 6" id="KW-0472">Membrane</keyword>
<evidence type="ECO:0000256" key="5">
    <source>
        <dbReference type="ARBA" id="ARBA00037994"/>
    </source>
</evidence>
<keyword evidence="3 6" id="KW-1133">Transmembrane helix</keyword>
<reference evidence="7 8" key="1">
    <citation type="submission" date="2015-09" db="EMBL/GenBank/DDBJ databases">
        <title>Draft genome of the parasitic nematode Teladorsagia circumcincta isolate WARC Sus (inbred).</title>
        <authorList>
            <person name="Mitreva M."/>
        </authorList>
    </citation>
    <scope>NUCLEOTIDE SEQUENCE [LARGE SCALE GENOMIC DNA]</scope>
    <source>
        <strain evidence="7 8">S</strain>
    </source>
</reference>
<dbReference type="AlphaFoldDB" id="A0A2G9UX91"/>
<organism evidence="7 8">
    <name type="scientific">Teladorsagia circumcincta</name>
    <name type="common">Brown stomach worm</name>
    <name type="synonym">Ostertagia circumcincta</name>
    <dbReference type="NCBI Taxonomy" id="45464"/>
    <lineage>
        <taxon>Eukaryota</taxon>
        <taxon>Metazoa</taxon>
        <taxon>Ecdysozoa</taxon>
        <taxon>Nematoda</taxon>
        <taxon>Chromadorea</taxon>
        <taxon>Rhabditida</taxon>
        <taxon>Rhabditina</taxon>
        <taxon>Rhabditomorpha</taxon>
        <taxon>Strongyloidea</taxon>
        <taxon>Trichostrongylidae</taxon>
        <taxon>Teladorsagia</taxon>
    </lineage>
</organism>
<dbReference type="GO" id="GO:0016020">
    <property type="term" value="C:membrane"/>
    <property type="evidence" value="ECO:0007669"/>
    <property type="project" value="UniProtKB-SubCell"/>
</dbReference>
<gene>
    <name evidence="7" type="ORF">TELCIR_03113</name>
</gene>
<sequence length="186" mass="21194">MFLEVKAGPVAMRFCPFDNVTDSDGNLESSCCLDYETSVDVFYRSVQALHVVTGVLGLYFSLHYIVKYSSKHFLPQNTKVYLWITLAAIIVHSTTLTAMHVLHLVQSFRSDENDPCSARNTVAFCAPFRYSFAFCVFILLLNQYMMYIDRLLDNFYTSYKSAQNCILASLLTIELTSVSPLLLYCH</sequence>
<proteinExistence type="inferred from homology"/>
<dbReference type="EMBL" id="KZ345209">
    <property type="protein sequence ID" value="PIO74865.1"/>
    <property type="molecule type" value="Genomic_DNA"/>
</dbReference>
<protein>
    <submittedName>
        <fullName evidence="7">Uncharacterized protein</fullName>
    </submittedName>
</protein>